<reference evidence="1 2" key="1">
    <citation type="submission" date="2017-03" db="EMBL/GenBank/DDBJ databases">
        <authorList>
            <person name="Afonso C.L."/>
            <person name="Miller P.J."/>
            <person name="Scott M.A."/>
            <person name="Spackman E."/>
            <person name="Goraichik I."/>
            <person name="Dimitrov K.M."/>
            <person name="Suarez D.L."/>
            <person name="Swayne D.E."/>
        </authorList>
    </citation>
    <scope>NUCLEOTIDE SEQUENCE [LARGE SCALE GENOMIC DNA]</scope>
    <source>
        <strain evidence="1 2">CECT 8110</strain>
    </source>
</reference>
<evidence type="ECO:0000313" key="1">
    <source>
        <dbReference type="EMBL" id="SLN39701.1"/>
    </source>
</evidence>
<sequence length="333" mass="35043">MSRTRRIAIAGGTFMSALGVGFIMQSMAGSPEPAAASPVVESAAHTAEDAPLPVTNVVSTSAPIPPEVAPQPELLPSAPVARAEIAPAAFDERRITELPGEEPAPTFSCEISLEAKPVAAALVELTLDAPCMANERFTLHHHGMMFTEATNQDGAQHLVVPALTRSAVYMVSFANGEGAVATTEVTSMDYYDRVVVQWKGQSGLQIHALEYGAGYGDEGHVWAGAPRDMAAAAQGKGGFVTRHGRGGMDTALMAEVYTFPAGLMDREGDVELSVEAEVTQNNCDRDVEAQTIQISAGGKPLVQDLVLAMPGCDATGDFLVLKNLVNDLKIARK</sequence>
<dbReference type="Proteomes" id="UP000193207">
    <property type="component" value="Unassembled WGS sequence"/>
</dbReference>
<dbReference type="EMBL" id="FWFU01000002">
    <property type="protein sequence ID" value="SLN39701.1"/>
    <property type="molecule type" value="Genomic_DNA"/>
</dbReference>
<evidence type="ECO:0000313" key="2">
    <source>
        <dbReference type="Proteomes" id="UP000193207"/>
    </source>
</evidence>
<keyword evidence="2" id="KW-1185">Reference proteome</keyword>
<dbReference type="AlphaFoldDB" id="A0A1X6Z3J8"/>
<dbReference type="RefSeq" id="WP_085817685.1">
    <property type="nucleotide sequence ID" value="NZ_FWFU01000002.1"/>
</dbReference>
<dbReference type="OrthoDB" id="7956241at2"/>
<name>A0A1X6Z3J8_9RHOB</name>
<proteinExistence type="predicted"/>
<accession>A0A1X6Z3J8</accession>
<evidence type="ECO:0008006" key="3">
    <source>
        <dbReference type="Google" id="ProtNLM"/>
    </source>
</evidence>
<organism evidence="1 2">
    <name type="scientific">Roseovarius halotolerans</name>
    <dbReference type="NCBI Taxonomy" id="505353"/>
    <lineage>
        <taxon>Bacteria</taxon>
        <taxon>Pseudomonadati</taxon>
        <taxon>Pseudomonadota</taxon>
        <taxon>Alphaproteobacteria</taxon>
        <taxon>Rhodobacterales</taxon>
        <taxon>Roseobacteraceae</taxon>
        <taxon>Roseovarius</taxon>
    </lineage>
</organism>
<protein>
    <recommendedName>
        <fullName evidence="3">Translocase</fullName>
    </recommendedName>
</protein>
<gene>
    <name evidence="1" type="ORF">ROH8110_02118</name>
</gene>